<evidence type="ECO:0008006" key="3">
    <source>
        <dbReference type="Google" id="ProtNLM"/>
    </source>
</evidence>
<accession>A0ABM5N7U9</accession>
<sequence>MSEIVVNNGVDNGNKGEGISEKFVINDDAKELTISEEVIPTEVFELSNYPNPIESNATTVTIKLLKTEEIEVELCNYDGKVLKVKLKKKRC</sequence>
<evidence type="ECO:0000313" key="2">
    <source>
        <dbReference type="Proteomes" id="UP000002875"/>
    </source>
</evidence>
<keyword evidence="2" id="KW-1185">Reference proteome</keyword>
<keyword evidence="1" id="KW-0614">Plasmid</keyword>
<evidence type="ECO:0000313" key="1">
    <source>
        <dbReference type="EMBL" id="AFK05629.1"/>
    </source>
</evidence>
<gene>
    <name evidence="1" type="ORF">Emtol_0111</name>
</gene>
<protein>
    <recommendedName>
        <fullName evidence="3">T9SS type A sorting domain-containing protein</fullName>
    </recommendedName>
</protein>
<dbReference type="RefSeq" id="WP_015031154.1">
    <property type="nucleotide sequence ID" value="NC_018749.1"/>
</dbReference>
<geneLocation type="plasmid" evidence="1 2">
    <name>pEMTOL02</name>
</geneLocation>
<reference evidence="1 2" key="1">
    <citation type="submission" date="2011-07" db="EMBL/GenBank/DDBJ databases">
        <title>The complete genome of plasmid 2 of Emticicia oligotrophica DSM 17448.</title>
        <authorList>
            <consortium name="US DOE Joint Genome Institute (JGI-PGF)"/>
            <person name="Lucas S."/>
            <person name="Han J."/>
            <person name="Lapidus A."/>
            <person name="Bruce D."/>
            <person name="Goodwin L."/>
            <person name="Pitluck S."/>
            <person name="Peters L."/>
            <person name="Kyrpides N."/>
            <person name="Mavromatis K."/>
            <person name="Ivanova N."/>
            <person name="Ovchinnikova G."/>
            <person name="Teshima H."/>
            <person name="Detter J.C."/>
            <person name="Tapia R."/>
            <person name="Han C."/>
            <person name="Land M."/>
            <person name="Hauser L."/>
            <person name="Markowitz V."/>
            <person name="Cheng J.-F."/>
            <person name="Hugenholtz P."/>
            <person name="Woyke T."/>
            <person name="Wu D."/>
            <person name="Tindall B."/>
            <person name="Pomrenke H."/>
            <person name="Brambilla E."/>
            <person name="Klenk H.-P."/>
            <person name="Eisen J.A."/>
        </authorList>
    </citation>
    <scope>NUCLEOTIDE SEQUENCE [LARGE SCALE GENOMIC DNA]</scope>
    <source>
        <strain evidence="2">DSM 17448 / GPTSA100-15</strain>
        <plasmid evidence="1 2">pEMTOL02</plasmid>
    </source>
</reference>
<organism evidence="1 2">
    <name type="scientific">Emticicia oligotrophica (strain DSM 17448 / CIP 109782 / MTCC 6937 / GPTSA100-15)</name>
    <dbReference type="NCBI Taxonomy" id="929562"/>
    <lineage>
        <taxon>Bacteria</taxon>
        <taxon>Pseudomonadati</taxon>
        <taxon>Bacteroidota</taxon>
        <taxon>Cytophagia</taxon>
        <taxon>Cytophagales</taxon>
        <taxon>Leadbetterellaceae</taxon>
        <taxon>Emticicia</taxon>
    </lineage>
</organism>
<name>A0ABM5N7U9_EMTOG</name>
<proteinExistence type="predicted"/>
<dbReference type="EMBL" id="CP002963">
    <property type="protein sequence ID" value="AFK05629.1"/>
    <property type="molecule type" value="Genomic_DNA"/>
</dbReference>
<dbReference type="Proteomes" id="UP000002875">
    <property type="component" value="Plasmid pEMTOL02"/>
</dbReference>